<comment type="miscellaneous">
    <text evidence="7">In eukaryotes there are cytoplasmic, mitochondrial and chloroplastic isozymes.</text>
</comment>
<evidence type="ECO:0000256" key="6">
    <source>
        <dbReference type="ARBA" id="ARBA00022898"/>
    </source>
</evidence>
<comment type="caution">
    <text evidence="9">The sequence shown here is derived from an EMBL/GenBank/DDBJ whole genome shotgun (WGS) entry which is preliminary data.</text>
</comment>
<dbReference type="InterPro" id="IPR015421">
    <property type="entry name" value="PyrdxlP-dep_Trfase_major"/>
</dbReference>
<dbReference type="GO" id="GO:0004069">
    <property type="term" value="F:L-aspartate:2-oxoglutarate aminotransferase activity"/>
    <property type="evidence" value="ECO:0007669"/>
    <property type="project" value="UniProtKB-EC"/>
</dbReference>
<sequence>MSSVSPSFFELVNYTPPDAIFELTKTYNADPVARKVNLGQGTYKDENGNPWILPAVRSAKEKIKHSNHEYLPILGLPSFRTLATDLVFGKHSTAIREGRVASCQALSGTGALHIAGTILKQVLGRDTTVYITKPSWSNHRQVFESIGFAVREFNYSSSAGVDMQSLIQTLKEAAPKSIFVFHASAHNPSGWDCSVDEWKQIGAIVKERQIFPLFDAAYLGLTSGDYDRDAFAIRYFADELGLEIAVCLSFAKSMGLYGERVGLCTFSSNTPTIAAAIESSLARMIRVEISNPPAFGARIVAAVLEDEELYAQWRKDLVTMSLRIAEMRWQLYQGLTELRTLAQPHSRVCDSMWDASDCLLGTPGDWKRITEQKGMFCILGLTLDQVHQLQKEYHIYMAESSRISIAGLNGSNVRYVAECINQTVTR</sequence>
<comment type="subunit">
    <text evidence="3 7">Homodimer.</text>
</comment>
<dbReference type="EC" id="2.6.1.1" evidence="7"/>
<dbReference type="PANTHER" id="PTHR11879:SF55">
    <property type="entry name" value="GLUTAMATE OXALOACETATE TRANSAMINASE 1, ISOFORM B"/>
    <property type="match status" value="1"/>
</dbReference>
<dbReference type="PRINTS" id="PR00799">
    <property type="entry name" value="TRANSAMINASE"/>
</dbReference>
<dbReference type="PANTHER" id="PTHR11879">
    <property type="entry name" value="ASPARTATE AMINOTRANSFERASE"/>
    <property type="match status" value="1"/>
</dbReference>
<reference evidence="9" key="2">
    <citation type="journal article" date="2023" name="IMA Fungus">
        <title>Comparative genomic study of the Penicillium genus elucidates a diverse pangenome and 15 lateral gene transfer events.</title>
        <authorList>
            <person name="Petersen C."/>
            <person name="Sorensen T."/>
            <person name="Nielsen M.R."/>
            <person name="Sondergaard T.E."/>
            <person name="Sorensen J.L."/>
            <person name="Fitzpatrick D.A."/>
            <person name="Frisvad J.C."/>
            <person name="Nielsen K.L."/>
        </authorList>
    </citation>
    <scope>NUCLEOTIDE SEQUENCE</scope>
    <source>
        <strain evidence="9">IBT 20477</strain>
    </source>
</reference>
<proteinExistence type="inferred from homology"/>
<evidence type="ECO:0000313" key="9">
    <source>
        <dbReference type="EMBL" id="KAJ5208896.1"/>
    </source>
</evidence>
<dbReference type="InterPro" id="IPR004839">
    <property type="entry name" value="Aminotransferase_I/II_large"/>
</dbReference>
<gene>
    <name evidence="9" type="ORF">N7449_003275</name>
</gene>
<dbReference type="Pfam" id="PF00155">
    <property type="entry name" value="Aminotran_1_2"/>
    <property type="match status" value="1"/>
</dbReference>
<dbReference type="PROSITE" id="PS00105">
    <property type="entry name" value="AA_TRANSFER_CLASS_1"/>
    <property type="match status" value="1"/>
</dbReference>
<dbReference type="InterPro" id="IPR015422">
    <property type="entry name" value="PyrdxlP-dep_Trfase_small"/>
</dbReference>
<accession>A0A9W9T4E6</accession>
<comment type="similarity">
    <text evidence="2">Belongs to the class-I pyridoxal-phosphate-dependent aminotransferase family.</text>
</comment>
<dbReference type="OrthoDB" id="6752799at2759"/>
<feature type="domain" description="Aminotransferase class I/classII large" evidence="8">
    <location>
        <begin position="34"/>
        <end position="419"/>
    </location>
</feature>
<reference evidence="9" key="1">
    <citation type="submission" date="2022-11" db="EMBL/GenBank/DDBJ databases">
        <authorList>
            <person name="Petersen C."/>
        </authorList>
    </citation>
    <scope>NUCLEOTIDE SEQUENCE</scope>
    <source>
        <strain evidence="9">IBT 20477</strain>
    </source>
</reference>
<dbReference type="GO" id="GO:0006532">
    <property type="term" value="P:aspartate biosynthetic process"/>
    <property type="evidence" value="ECO:0007669"/>
    <property type="project" value="TreeGrafter"/>
</dbReference>
<dbReference type="Gene3D" id="3.40.640.10">
    <property type="entry name" value="Type I PLP-dependent aspartate aminotransferase-like (Major domain)"/>
    <property type="match status" value="1"/>
</dbReference>
<dbReference type="InterPro" id="IPR004838">
    <property type="entry name" value="NHTrfase_class1_PyrdxlP-BS"/>
</dbReference>
<dbReference type="EMBL" id="JAPQKQ010000002">
    <property type="protein sequence ID" value="KAJ5208896.1"/>
    <property type="molecule type" value="Genomic_DNA"/>
</dbReference>
<evidence type="ECO:0000313" key="10">
    <source>
        <dbReference type="Proteomes" id="UP001150942"/>
    </source>
</evidence>
<evidence type="ECO:0000256" key="7">
    <source>
        <dbReference type="RuleBase" id="RU000480"/>
    </source>
</evidence>
<evidence type="ECO:0000256" key="3">
    <source>
        <dbReference type="ARBA" id="ARBA00011738"/>
    </source>
</evidence>
<evidence type="ECO:0000259" key="8">
    <source>
        <dbReference type="Pfam" id="PF00155"/>
    </source>
</evidence>
<dbReference type="GO" id="GO:0005829">
    <property type="term" value="C:cytosol"/>
    <property type="evidence" value="ECO:0007669"/>
    <property type="project" value="TreeGrafter"/>
</dbReference>
<dbReference type="InterPro" id="IPR000796">
    <property type="entry name" value="Asp_trans"/>
</dbReference>
<dbReference type="InterPro" id="IPR015424">
    <property type="entry name" value="PyrdxlP-dep_Trfase"/>
</dbReference>
<protein>
    <recommendedName>
        <fullName evidence="7">Aspartate aminotransferase</fullName>
        <ecNumber evidence="7">2.6.1.1</ecNumber>
    </recommendedName>
</protein>
<keyword evidence="6" id="KW-0663">Pyridoxal phosphate</keyword>
<dbReference type="CDD" id="cd00609">
    <property type="entry name" value="AAT_like"/>
    <property type="match status" value="1"/>
</dbReference>
<organism evidence="9 10">
    <name type="scientific">Penicillium cf. viridicatum</name>
    <dbReference type="NCBI Taxonomy" id="2972119"/>
    <lineage>
        <taxon>Eukaryota</taxon>
        <taxon>Fungi</taxon>
        <taxon>Dikarya</taxon>
        <taxon>Ascomycota</taxon>
        <taxon>Pezizomycotina</taxon>
        <taxon>Eurotiomycetes</taxon>
        <taxon>Eurotiomycetidae</taxon>
        <taxon>Eurotiales</taxon>
        <taxon>Aspergillaceae</taxon>
        <taxon>Penicillium</taxon>
    </lineage>
</organism>
<comment type="cofactor">
    <cofactor evidence="1">
        <name>pyridoxal 5'-phosphate</name>
        <dbReference type="ChEBI" id="CHEBI:597326"/>
    </cofactor>
</comment>
<dbReference type="AlphaFoldDB" id="A0A9W9T4E6"/>
<dbReference type="Proteomes" id="UP001150942">
    <property type="component" value="Unassembled WGS sequence"/>
</dbReference>
<evidence type="ECO:0000256" key="5">
    <source>
        <dbReference type="ARBA" id="ARBA00022679"/>
    </source>
</evidence>
<dbReference type="SUPFAM" id="SSF53383">
    <property type="entry name" value="PLP-dependent transferases"/>
    <property type="match status" value="1"/>
</dbReference>
<evidence type="ECO:0000256" key="1">
    <source>
        <dbReference type="ARBA" id="ARBA00001933"/>
    </source>
</evidence>
<evidence type="ECO:0000256" key="4">
    <source>
        <dbReference type="ARBA" id="ARBA00022576"/>
    </source>
</evidence>
<name>A0A9W9T4E6_9EURO</name>
<keyword evidence="5 7" id="KW-0808">Transferase</keyword>
<keyword evidence="10" id="KW-1185">Reference proteome</keyword>
<dbReference type="Gene3D" id="3.90.1150.10">
    <property type="entry name" value="Aspartate Aminotransferase, domain 1"/>
    <property type="match status" value="1"/>
</dbReference>
<dbReference type="GO" id="GO:0030170">
    <property type="term" value="F:pyridoxal phosphate binding"/>
    <property type="evidence" value="ECO:0007669"/>
    <property type="project" value="InterPro"/>
</dbReference>
<evidence type="ECO:0000256" key="2">
    <source>
        <dbReference type="ARBA" id="ARBA00007441"/>
    </source>
</evidence>
<comment type="catalytic activity">
    <reaction evidence="7">
        <text>L-aspartate + 2-oxoglutarate = oxaloacetate + L-glutamate</text>
        <dbReference type="Rhea" id="RHEA:21824"/>
        <dbReference type="ChEBI" id="CHEBI:16452"/>
        <dbReference type="ChEBI" id="CHEBI:16810"/>
        <dbReference type="ChEBI" id="CHEBI:29985"/>
        <dbReference type="ChEBI" id="CHEBI:29991"/>
        <dbReference type="EC" id="2.6.1.1"/>
    </reaction>
</comment>
<keyword evidence="4 7" id="KW-0032">Aminotransferase</keyword>